<organism evidence="1 3">
    <name type="scientific">Burkholderia contaminans</name>
    <dbReference type="NCBI Taxonomy" id="488447"/>
    <lineage>
        <taxon>Bacteria</taxon>
        <taxon>Pseudomonadati</taxon>
        <taxon>Pseudomonadota</taxon>
        <taxon>Betaproteobacteria</taxon>
        <taxon>Burkholderiales</taxon>
        <taxon>Burkholderiaceae</taxon>
        <taxon>Burkholderia</taxon>
        <taxon>Burkholderia cepacia complex</taxon>
    </lineage>
</organism>
<dbReference type="Pfam" id="PF06041">
    <property type="entry name" value="DUF924"/>
    <property type="match status" value="1"/>
</dbReference>
<dbReference type="Proteomes" id="UP000277921">
    <property type="component" value="Unassembled WGS sequence"/>
</dbReference>
<proteinExistence type="predicted"/>
<dbReference type="InterPro" id="IPR011990">
    <property type="entry name" value="TPR-like_helical_dom_sf"/>
</dbReference>
<gene>
    <name evidence="1" type="ORF">C3743_14780</name>
    <name evidence="2" type="ORF">DF051_01705</name>
</gene>
<name>A0A2S5DR64_9BURK</name>
<dbReference type="InterPro" id="IPR010323">
    <property type="entry name" value="DUF924"/>
</dbReference>
<evidence type="ECO:0000313" key="2">
    <source>
        <dbReference type="EMBL" id="RQT21833.1"/>
    </source>
</evidence>
<dbReference type="RefSeq" id="WP_089424953.1">
    <property type="nucleotide sequence ID" value="NZ_CADEVA010000035.1"/>
</dbReference>
<dbReference type="Proteomes" id="UP000238655">
    <property type="component" value="Chromosome 1"/>
</dbReference>
<dbReference type="Gene3D" id="1.20.58.320">
    <property type="entry name" value="TPR-like"/>
    <property type="match status" value="1"/>
</dbReference>
<dbReference type="AlphaFoldDB" id="A0A2S5DR64"/>
<evidence type="ECO:0000313" key="3">
    <source>
        <dbReference type="Proteomes" id="UP000238655"/>
    </source>
</evidence>
<accession>A0A2S5DR64</accession>
<reference evidence="1 3" key="1">
    <citation type="submission" date="2018-01" db="EMBL/GenBank/DDBJ databases">
        <title>Successful Treatment of Persistent Burkholderia cepacia Bacteremia with Ceftazidime-Avibactam.</title>
        <authorList>
            <person name="Tamma P."/>
            <person name="Fan Y."/>
            <person name="Bergman Y."/>
            <person name="Sick-Samuels A."/>
            <person name="Hsu A."/>
            <person name="Timp W."/>
            <person name="Simner P."/>
        </authorList>
    </citation>
    <scope>NUCLEOTIDE SEQUENCE [LARGE SCALE GENOMIC DNA]</scope>
    <source>
        <strain evidence="1 3">170816</strain>
    </source>
</reference>
<dbReference type="EMBL" id="QTQV01000001">
    <property type="protein sequence ID" value="RQT21833.1"/>
    <property type="molecule type" value="Genomic_DNA"/>
</dbReference>
<dbReference type="EMBL" id="PQVP01000002">
    <property type="protein sequence ID" value="POZ81591.1"/>
    <property type="molecule type" value="Genomic_DNA"/>
</dbReference>
<comment type="caution">
    <text evidence="1">The sequence shown here is derived from an EMBL/GenBank/DDBJ whole genome shotgun (WGS) entry which is preliminary data.</text>
</comment>
<sequence length="187" mass="21423">MKIDMPLFAAPPAQAVITFWIDAGPAQWFAKHPDFDRRFRERFLDTHLAAARRELDGWLSTPYGTLALLLLTDQFPRNAFRGTARMYATDALARQFAMHAYEHDQMAQVERPLRLFFCLPFAHSEDLDDQRISVELNGRLGQPWLSHAIGHREIVARFGRFPHRNALLGRETTRDEARFLASGGFAG</sequence>
<dbReference type="Gene3D" id="1.25.40.10">
    <property type="entry name" value="Tetratricopeptide repeat domain"/>
    <property type="match status" value="1"/>
</dbReference>
<protein>
    <submittedName>
        <fullName evidence="1">DUF924 domain-containing protein</fullName>
    </submittedName>
    <submittedName>
        <fullName evidence="2">DUF924 family protein</fullName>
    </submittedName>
</protein>
<dbReference type="SUPFAM" id="SSF48452">
    <property type="entry name" value="TPR-like"/>
    <property type="match status" value="1"/>
</dbReference>
<evidence type="ECO:0000313" key="4">
    <source>
        <dbReference type="Proteomes" id="UP000277921"/>
    </source>
</evidence>
<evidence type="ECO:0000313" key="1">
    <source>
        <dbReference type="EMBL" id="POZ81591.1"/>
    </source>
</evidence>
<reference evidence="2 4" key="2">
    <citation type="submission" date="2018-08" db="EMBL/GenBank/DDBJ databases">
        <title>Comparative analysis of Burkholderia isolates from Puerto Rico.</title>
        <authorList>
            <person name="Hall C."/>
            <person name="Sahl J."/>
            <person name="Wagner D."/>
        </authorList>
    </citation>
    <scope>NUCLEOTIDE SEQUENCE [LARGE SCALE GENOMIC DNA]</scope>
    <source>
        <strain evidence="2 4">Bp9025</strain>
    </source>
</reference>